<dbReference type="AlphaFoldDB" id="A0A3N0CIG7"/>
<evidence type="ECO:0000259" key="3">
    <source>
        <dbReference type="Pfam" id="PF00892"/>
    </source>
</evidence>
<dbReference type="InterPro" id="IPR037185">
    <property type="entry name" value="EmrE-like"/>
</dbReference>
<dbReference type="PANTHER" id="PTHR22911">
    <property type="entry name" value="ACYL-MALONYL CONDENSING ENZYME-RELATED"/>
    <property type="match status" value="1"/>
</dbReference>
<feature type="transmembrane region" description="Helical" evidence="2">
    <location>
        <begin position="77"/>
        <end position="98"/>
    </location>
</feature>
<dbReference type="SUPFAM" id="SSF103481">
    <property type="entry name" value="Multidrug resistance efflux transporter EmrE"/>
    <property type="match status" value="2"/>
</dbReference>
<sequence length="325" mass="33106">MKQFTHDAPQGIATGLGWALLSAALFGTSGALGSGLMDAGWSAGGAVAARVSIAALVLLVPAWIALDGRWSLLRAELGTLVAYGLVAVAGCQLAYFNAIQHMEVGVALLIEYAAPVAVLGWAWFRHGQRPGRVTILGSVVAVLGLVLVLDVVSGASVSIPGVSWSLLAMVGAAVYFILSARRSELPPLVLAGGGLALAAVTLIGAGAIGVLDLSGSTRDVDYSGTTVPFWAPLLALGLLSGAIAYVSGIAASRRLGSRVASFVALIEVLFALLFAWLLLRQLPGAIQFAGAGLVLIGVIVVKAGEKQTVRLQVAPEPDTVLAEAA</sequence>
<keyword evidence="2" id="KW-0812">Transmembrane</keyword>
<feature type="domain" description="EamA" evidence="3">
    <location>
        <begin position="14"/>
        <end position="149"/>
    </location>
</feature>
<dbReference type="GO" id="GO:0016020">
    <property type="term" value="C:membrane"/>
    <property type="evidence" value="ECO:0007669"/>
    <property type="project" value="InterPro"/>
</dbReference>
<comment type="similarity">
    <text evidence="1">Belongs to the EamA transporter family.</text>
</comment>
<accession>A0A3N0CIG7</accession>
<feature type="transmembrane region" description="Helical" evidence="2">
    <location>
        <begin position="12"/>
        <end position="33"/>
    </location>
</feature>
<dbReference type="PANTHER" id="PTHR22911:SF79">
    <property type="entry name" value="MOBA-LIKE NTP TRANSFERASE DOMAIN-CONTAINING PROTEIN"/>
    <property type="match status" value="1"/>
</dbReference>
<feature type="transmembrane region" description="Helical" evidence="2">
    <location>
        <begin position="136"/>
        <end position="155"/>
    </location>
</feature>
<feature type="transmembrane region" description="Helical" evidence="2">
    <location>
        <begin position="104"/>
        <end position="124"/>
    </location>
</feature>
<feature type="transmembrane region" description="Helical" evidence="2">
    <location>
        <begin position="185"/>
        <end position="209"/>
    </location>
</feature>
<evidence type="ECO:0000256" key="1">
    <source>
        <dbReference type="ARBA" id="ARBA00007362"/>
    </source>
</evidence>
<feature type="transmembrane region" description="Helical" evidence="2">
    <location>
        <begin position="161"/>
        <end position="178"/>
    </location>
</feature>
<organism evidence="4 5">
    <name type="scientific">Nocardioides marmoriginsengisoli</name>
    <dbReference type="NCBI Taxonomy" id="661483"/>
    <lineage>
        <taxon>Bacteria</taxon>
        <taxon>Bacillati</taxon>
        <taxon>Actinomycetota</taxon>
        <taxon>Actinomycetes</taxon>
        <taxon>Propionibacteriales</taxon>
        <taxon>Nocardioidaceae</taxon>
        <taxon>Nocardioides</taxon>
    </lineage>
</organism>
<keyword evidence="2" id="KW-0472">Membrane</keyword>
<reference evidence="4 5" key="1">
    <citation type="submission" date="2018-11" db="EMBL/GenBank/DDBJ databases">
        <authorList>
            <person name="Li F."/>
        </authorList>
    </citation>
    <scope>NUCLEOTIDE SEQUENCE [LARGE SCALE GENOMIC DNA]</scope>
    <source>
        <strain evidence="4 5">Gsoil 097</strain>
    </source>
</reference>
<feature type="transmembrane region" description="Helical" evidence="2">
    <location>
        <begin position="39"/>
        <end position="65"/>
    </location>
</feature>
<evidence type="ECO:0000256" key="2">
    <source>
        <dbReference type="SAM" id="Phobius"/>
    </source>
</evidence>
<protein>
    <submittedName>
        <fullName evidence="4">DMT family transporter</fullName>
    </submittedName>
</protein>
<keyword evidence="2" id="KW-1133">Transmembrane helix</keyword>
<gene>
    <name evidence="4" type="ORF">EFK50_16250</name>
</gene>
<feature type="transmembrane region" description="Helical" evidence="2">
    <location>
        <begin position="259"/>
        <end position="279"/>
    </location>
</feature>
<name>A0A3N0CIG7_9ACTN</name>
<dbReference type="InterPro" id="IPR000620">
    <property type="entry name" value="EamA_dom"/>
</dbReference>
<proteinExistence type="inferred from homology"/>
<dbReference type="EMBL" id="RJSE01000007">
    <property type="protein sequence ID" value="RNL63242.1"/>
    <property type="molecule type" value="Genomic_DNA"/>
</dbReference>
<feature type="domain" description="EamA" evidence="3">
    <location>
        <begin position="160"/>
        <end position="301"/>
    </location>
</feature>
<keyword evidence="5" id="KW-1185">Reference proteome</keyword>
<comment type="caution">
    <text evidence="4">The sequence shown here is derived from an EMBL/GenBank/DDBJ whole genome shotgun (WGS) entry which is preliminary data.</text>
</comment>
<evidence type="ECO:0000313" key="5">
    <source>
        <dbReference type="Proteomes" id="UP000267128"/>
    </source>
</evidence>
<feature type="transmembrane region" description="Helical" evidence="2">
    <location>
        <begin position="285"/>
        <end position="303"/>
    </location>
</feature>
<evidence type="ECO:0000313" key="4">
    <source>
        <dbReference type="EMBL" id="RNL63242.1"/>
    </source>
</evidence>
<dbReference type="Pfam" id="PF00892">
    <property type="entry name" value="EamA"/>
    <property type="match status" value="2"/>
</dbReference>
<dbReference type="Proteomes" id="UP000267128">
    <property type="component" value="Unassembled WGS sequence"/>
</dbReference>
<feature type="transmembrane region" description="Helical" evidence="2">
    <location>
        <begin position="229"/>
        <end position="247"/>
    </location>
</feature>
<dbReference type="OrthoDB" id="154915at2"/>
<dbReference type="RefSeq" id="WP_123228535.1">
    <property type="nucleotide sequence ID" value="NZ_RJSE01000007.1"/>
</dbReference>